<proteinExistence type="predicted"/>
<dbReference type="InterPro" id="IPR011035">
    <property type="entry name" value="Ribosomal_bL25/Gln-tRNA_synth"/>
</dbReference>
<evidence type="ECO:0000313" key="4">
    <source>
        <dbReference type="EMBL" id="SVE39355.1"/>
    </source>
</evidence>
<dbReference type="GO" id="GO:0005840">
    <property type="term" value="C:ribosome"/>
    <property type="evidence" value="ECO:0007669"/>
    <property type="project" value="UniProtKB-KW"/>
</dbReference>
<feature type="non-terminal residue" evidence="4">
    <location>
        <position position="86"/>
    </location>
</feature>
<feature type="domain" description="Large ribosomal subunit protein bL25 L25" evidence="3">
    <location>
        <begin position="6"/>
        <end position="80"/>
    </location>
</feature>
<dbReference type="InterPro" id="IPR029751">
    <property type="entry name" value="Ribosomal_L25_dom"/>
</dbReference>
<evidence type="ECO:0000259" key="3">
    <source>
        <dbReference type="Pfam" id="PF01386"/>
    </source>
</evidence>
<sequence>MPDTMQVANRDVFGKKVKRLRSQGVLPGNIYGRGLPSTPIQVDGREFRKIVLESGIRSMFQVLVEGESEPRHVLIRQLARSGGTGD</sequence>
<dbReference type="EMBL" id="UINC01214226">
    <property type="protein sequence ID" value="SVE39355.1"/>
    <property type="molecule type" value="Genomic_DNA"/>
</dbReference>
<dbReference type="Gene3D" id="2.40.240.10">
    <property type="entry name" value="Ribosomal Protein L25, Chain P"/>
    <property type="match status" value="1"/>
</dbReference>
<keyword evidence="2" id="KW-0687">Ribonucleoprotein</keyword>
<dbReference type="Pfam" id="PF01386">
    <property type="entry name" value="Ribosomal_L25p"/>
    <property type="match status" value="1"/>
</dbReference>
<gene>
    <name evidence="4" type="ORF">METZ01_LOCUS492209</name>
</gene>
<keyword evidence="1" id="KW-0689">Ribosomal protein</keyword>
<dbReference type="GO" id="GO:0003735">
    <property type="term" value="F:structural constituent of ribosome"/>
    <property type="evidence" value="ECO:0007669"/>
    <property type="project" value="InterPro"/>
</dbReference>
<protein>
    <recommendedName>
        <fullName evidence="3">Large ribosomal subunit protein bL25 L25 domain-containing protein</fullName>
    </recommendedName>
</protein>
<accession>A0A383D524</accession>
<reference evidence="4" key="1">
    <citation type="submission" date="2018-05" db="EMBL/GenBank/DDBJ databases">
        <authorList>
            <person name="Lanie J.A."/>
            <person name="Ng W.-L."/>
            <person name="Kazmierczak K.M."/>
            <person name="Andrzejewski T.M."/>
            <person name="Davidsen T.M."/>
            <person name="Wayne K.J."/>
            <person name="Tettelin H."/>
            <person name="Glass J.I."/>
            <person name="Rusch D."/>
            <person name="Podicherti R."/>
            <person name="Tsui H.-C.T."/>
            <person name="Winkler M.E."/>
        </authorList>
    </citation>
    <scope>NUCLEOTIDE SEQUENCE</scope>
</reference>
<dbReference type="SUPFAM" id="SSF50715">
    <property type="entry name" value="Ribosomal protein L25-like"/>
    <property type="match status" value="1"/>
</dbReference>
<dbReference type="GO" id="GO:0006412">
    <property type="term" value="P:translation"/>
    <property type="evidence" value="ECO:0007669"/>
    <property type="project" value="InterPro"/>
</dbReference>
<dbReference type="InterPro" id="IPR020056">
    <property type="entry name" value="Rbsml_bL25/Gln-tRNA_synth_N"/>
</dbReference>
<dbReference type="CDD" id="cd00495">
    <property type="entry name" value="Ribosomal_L25_TL5_CTC"/>
    <property type="match status" value="1"/>
</dbReference>
<organism evidence="4">
    <name type="scientific">marine metagenome</name>
    <dbReference type="NCBI Taxonomy" id="408172"/>
    <lineage>
        <taxon>unclassified sequences</taxon>
        <taxon>metagenomes</taxon>
        <taxon>ecological metagenomes</taxon>
    </lineage>
</organism>
<evidence type="ECO:0000256" key="2">
    <source>
        <dbReference type="ARBA" id="ARBA00023274"/>
    </source>
</evidence>
<dbReference type="GO" id="GO:1990904">
    <property type="term" value="C:ribonucleoprotein complex"/>
    <property type="evidence" value="ECO:0007669"/>
    <property type="project" value="UniProtKB-KW"/>
</dbReference>
<name>A0A383D524_9ZZZZ</name>
<dbReference type="AlphaFoldDB" id="A0A383D524"/>
<evidence type="ECO:0000256" key="1">
    <source>
        <dbReference type="ARBA" id="ARBA00022980"/>
    </source>
</evidence>